<organism evidence="7 8">
    <name type="scientific">Akkermansia glycaniphila</name>
    <dbReference type="NCBI Taxonomy" id="1679444"/>
    <lineage>
        <taxon>Bacteria</taxon>
        <taxon>Pseudomonadati</taxon>
        <taxon>Verrucomicrobiota</taxon>
        <taxon>Verrucomicrobiia</taxon>
        <taxon>Verrucomicrobiales</taxon>
        <taxon>Akkermansiaceae</taxon>
        <taxon>Akkermansia</taxon>
    </lineage>
</organism>
<evidence type="ECO:0000256" key="5">
    <source>
        <dbReference type="ARBA" id="ARBA00023136"/>
    </source>
</evidence>
<name>A0A1H6M403_9BACT</name>
<dbReference type="InterPro" id="IPR001123">
    <property type="entry name" value="LeuE-type"/>
</dbReference>
<evidence type="ECO:0000256" key="6">
    <source>
        <dbReference type="SAM" id="Phobius"/>
    </source>
</evidence>
<dbReference type="KEGG" id="agl:PYTT_1727"/>
<dbReference type="Pfam" id="PF01810">
    <property type="entry name" value="LysE"/>
    <property type="match status" value="1"/>
</dbReference>
<feature type="transmembrane region" description="Helical" evidence="6">
    <location>
        <begin position="39"/>
        <end position="62"/>
    </location>
</feature>
<proteinExistence type="predicted"/>
<dbReference type="GO" id="GO:0005886">
    <property type="term" value="C:plasma membrane"/>
    <property type="evidence" value="ECO:0007669"/>
    <property type="project" value="UniProtKB-SubCell"/>
</dbReference>
<keyword evidence="5 6" id="KW-0472">Membrane</keyword>
<reference evidence="8" key="1">
    <citation type="submission" date="2016-09" db="EMBL/GenBank/DDBJ databases">
        <authorList>
            <person name="Koehorst J."/>
        </authorList>
    </citation>
    <scope>NUCLEOTIDE SEQUENCE [LARGE SCALE GENOMIC DNA]</scope>
</reference>
<dbReference type="Proteomes" id="UP000176204">
    <property type="component" value="Chromosome I"/>
</dbReference>
<evidence type="ECO:0000256" key="2">
    <source>
        <dbReference type="ARBA" id="ARBA00022475"/>
    </source>
</evidence>
<dbReference type="EMBL" id="LT629973">
    <property type="protein sequence ID" value="SEH92022.1"/>
    <property type="molecule type" value="Genomic_DNA"/>
</dbReference>
<dbReference type="AlphaFoldDB" id="A0A1H6M403"/>
<accession>A0A1H6M403</accession>
<evidence type="ECO:0000313" key="8">
    <source>
        <dbReference type="Proteomes" id="UP000176204"/>
    </source>
</evidence>
<sequence length="212" mass="22890">MVWELLLFALFFIFSQLSPGPDVALVFRAALSRGFRAGAAVGLGCSAGLVFHAALVCSLGAALLDWTYAPYVCAAAGGWLLFLAWKVYPRRGVSQDAGMEGAAPKESLALFFRDGLVSNVLNPKVTFFLLSLATPLLRRHDEPWFPWVMGLAMVVPAACGWMLWSGLLQFPVLRACYVRHTRGIEMVFAVLLAVFAAGCFVSAAAWSPSVQG</sequence>
<protein>
    <submittedName>
        <fullName evidence="7">Lyse type translocator</fullName>
    </submittedName>
</protein>
<dbReference type="STRING" id="1679444.PYTT_1727"/>
<dbReference type="PANTHER" id="PTHR30086">
    <property type="entry name" value="ARGININE EXPORTER PROTEIN ARGO"/>
    <property type="match status" value="1"/>
</dbReference>
<dbReference type="PANTHER" id="PTHR30086:SF21">
    <property type="entry name" value="TRANSPORT PROTEIN"/>
    <property type="match status" value="1"/>
</dbReference>
<comment type="subcellular location">
    <subcellularLocation>
        <location evidence="1">Cell membrane</location>
        <topology evidence="1">Multi-pass membrane protein</topology>
    </subcellularLocation>
</comment>
<feature type="transmembrane region" description="Helical" evidence="6">
    <location>
        <begin position="6"/>
        <end position="27"/>
    </location>
</feature>
<evidence type="ECO:0000256" key="3">
    <source>
        <dbReference type="ARBA" id="ARBA00022692"/>
    </source>
</evidence>
<evidence type="ECO:0000256" key="4">
    <source>
        <dbReference type="ARBA" id="ARBA00022989"/>
    </source>
</evidence>
<evidence type="ECO:0000256" key="1">
    <source>
        <dbReference type="ARBA" id="ARBA00004651"/>
    </source>
</evidence>
<evidence type="ECO:0000313" key="7">
    <source>
        <dbReference type="EMBL" id="SEH92022.1"/>
    </source>
</evidence>
<dbReference type="GO" id="GO:0015171">
    <property type="term" value="F:amino acid transmembrane transporter activity"/>
    <property type="evidence" value="ECO:0007669"/>
    <property type="project" value="TreeGrafter"/>
</dbReference>
<dbReference type="OrthoDB" id="198428at2"/>
<feature type="transmembrane region" description="Helical" evidence="6">
    <location>
        <begin position="108"/>
        <end position="132"/>
    </location>
</feature>
<feature type="transmembrane region" description="Helical" evidence="6">
    <location>
        <begin position="68"/>
        <end position="88"/>
    </location>
</feature>
<keyword evidence="4 6" id="KW-1133">Transmembrane helix</keyword>
<feature type="transmembrane region" description="Helical" evidence="6">
    <location>
        <begin position="144"/>
        <end position="164"/>
    </location>
</feature>
<feature type="transmembrane region" description="Helical" evidence="6">
    <location>
        <begin position="184"/>
        <end position="206"/>
    </location>
</feature>
<keyword evidence="3 6" id="KW-0812">Transmembrane</keyword>
<keyword evidence="2" id="KW-1003">Cell membrane</keyword>
<keyword evidence="8" id="KW-1185">Reference proteome</keyword>
<dbReference type="RefSeq" id="WP_067777703.1">
    <property type="nucleotide sequence ID" value="NZ_LIGX01000041.1"/>
</dbReference>
<gene>
    <name evidence="7" type="ORF">PYTT_1727</name>
</gene>